<sequence>MGTHSPMSDTEGTSKPEKLLASLATPRRRHLKLSNPSSSVPDLLTPRHEHLQEEDITQRCTEDKQKGNGCSHIG</sequence>
<feature type="region of interest" description="Disordered" evidence="1">
    <location>
        <begin position="52"/>
        <end position="74"/>
    </location>
</feature>
<proteinExistence type="predicted"/>
<dbReference type="EMBL" id="CAKMRJ010001882">
    <property type="protein sequence ID" value="CAH1424760.1"/>
    <property type="molecule type" value="Genomic_DNA"/>
</dbReference>
<name>A0AAU9MEM6_9ASTR</name>
<keyword evidence="3" id="KW-1185">Reference proteome</keyword>
<accession>A0AAU9MEM6</accession>
<organism evidence="2 3">
    <name type="scientific">Lactuca virosa</name>
    <dbReference type="NCBI Taxonomy" id="75947"/>
    <lineage>
        <taxon>Eukaryota</taxon>
        <taxon>Viridiplantae</taxon>
        <taxon>Streptophyta</taxon>
        <taxon>Embryophyta</taxon>
        <taxon>Tracheophyta</taxon>
        <taxon>Spermatophyta</taxon>
        <taxon>Magnoliopsida</taxon>
        <taxon>eudicotyledons</taxon>
        <taxon>Gunneridae</taxon>
        <taxon>Pentapetalae</taxon>
        <taxon>asterids</taxon>
        <taxon>campanulids</taxon>
        <taxon>Asterales</taxon>
        <taxon>Asteraceae</taxon>
        <taxon>Cichorioideae</taxon>
        <taxon>Cichorieae</taxon>
        <taxon>Lactucinae</taxon>
        <taxon>Lactuca</taxon>
    </lineage>
</organism>
<protein>
    <submittedName>
        <fullName evidence="2">Uncharacterized protein</fullName>
    </submittedName>
</protein>
<feature type="region of interest" description="Disordered" evidence="1">
    <location>
        <begin position="25"/>
        <end position="44"/>
    </location>
</feature>
<reference evidence="2 3" key="1">
    <citation type="submission" date="2022-01" db="EMBL/GenBank/DDBJ databases">
        <authorList>
            <person name="Xiong W."/>
            <person name="Schranz E."/>
        </authorList>
    </citation>
    <scope>NUCLEOTIDE SEQUENCE [LARGE SCALE GENOMIC DNA]</scope>
</reference>
<dbReference type="AlphaFoldDB" id="A0AAU9MEM6"/>
<comment type="caution">
    <text evidence="2">The sequence shown here is derived from an EMBL/GenBank/DDBJ whole genome shotgun (WGS) entry which is preliminary data.</text>
</comment>
<evidence type="ECO:0000313" key="2">
    <source>
        <dbReference type="EMBL" id="CAH1424760.1"/>
    </source>
</evidence>
<gene>
    <name evidence="2" type="ORF">LVIROSA_LOCUS11943</name>
</gene>
<evidence type="ECO:0000256" key="1">
    <source>
        <dbReference type="SAM" id="MobiDB-lite"/>
    </source>
</evidence>
<dbReference type="Proteomes" id="UP001157418">
    <property type="component" value="Unassembled WGS sequence"/>
</dbReference>
<feature type="compositionally biased region" description="Basic and acidic residues" evidence="1">
    <location>
        <begin position="52"/>
        <end position="66"/>
    </location>
</feature>
<evidence type="ECO:0000313" key="3">
    <source>
        <dbReference type="Proteomes" id="UP001157418"/>
    </source>
</evidence>